<sequence>MYEHLRYLVDIAFVVALTFAVYKISKKKK</sequence>
<keyword evidence="1" id="KW-0812">Transmembrane</keyword>
<dbReference type="EMBL" id="CYXX01000016">
    <property type="protein sequence ID" value="CUN16323.1"/>
    <property type="molecule type" value="Genomic_DNA"/>
</dbReference>
<dbReference type="AlphaFoldDB" id="A0A173UMP3"/>
<evidence type="ECO:0000313" key="2">
    <source>
        <dbReference type="EMBL" id="CUN16323.1"/>
    </source>
</evidence>
<name>A0A173UMP3_9FIRM</name>
<proteinExistence type="predicted"/>
<dbReference type="Proteomes" id="UP000095453">
    <property type="component" value="Unassembled WGS sequence"/>
</dbReference>
<reference evidence="2 3" key="1">
    <citation type="submission" date="2015-09" db="EMBL/GenBank/DDBJ databases">
        <authorList>
            <consortium name="Pathogen Informatics"/>
        </authorList>
    </citation>
    <scope>NUCLEOTIDE SEQUENCE [LARGE SCALE GENOMIC DNA]</scope>
    <source>
        <strain evidence="2 3">2789STDY5608887</strain>
    </source>
</reference>
<keyword evidence="1" id="KW-0472">Membrane</keyword>
<accession>A0A173UMP3</accession>
<organism evidence="2 3">
    <name type="scientific">Roseburia inulinivorans</name>
    <dbReference type="NCBI Taxonomy" id="360807"/>
    <lineage>
        <taxon>Bacteria</taxon>
        <taxon>Bacillati</taxon>
        <taxon>Bacillota</taxon>
        <taxon>Clostridia</taxon>
        <taxon>Lachnospirales</taxon>
        <taxon>Lachnospiraceae</taxon>
        <taxon>Roseburia</taxon>
    </lineage>
</organism>
<evidence type="ECO:0000256" key="1">
    <source>
        <dbReference type="SAM" id="Phobius"/>
    </source>
</evidence>
<keyword evidence="1" id="KW-1133">Transmembrane helix</keyword>
<feature type="transmembrane region" description="Helical" evidence="1">
    <location>
        <begin position="6"/>
        <end position="24"/>
    </location>
</feature>
<gene>
    <name evidence="2" type="ORF">ERS852444_02168</name>
</gene>
<evidence type="ECO:0000313" key="3">
    <source>
        <dbReference type="Proteomes" id="UP000095453"/>
    </source>
</evidence>
<protein>
    <submittedName>
        <fullName evidence="2">Uncharacterized protein</fullName>
    </submittedName>
</protein>